<feature type="region of interest" description="Disordered" evidence="1">
    <location>
        <begin position="221"/>
        <end position="255"/>
    </location>
</feature>
<organism evidence="2 3">
    <name type="scientific">Aspergillus terreus (strain NIH 2624 / FGSC A1156)</name>
    <dbReference type="NCBI Taxonomy" id="341663"/>
    <lineage>
        <taxon>Eukaryota</taxon>
        <taxon>Fungi</taxon>
        <taxon>Dikarya</taxon>
        <taxon>Ascomycota</taxon>
        <taxon>Pezizomycotina</taxon>
        <taxon>Eurotiomycetes</taxon>
        <taxon>Eurotiomycetidae</taxon>
        <taxon>Eurotiales</taxon>
        <taxon>Aspergillaceae</taxon>
        <taxon>Aspergillus</taxon>
        <taxon>Aspergillus subgen. Circumdati</taxon>
    </lineage>
</organism>
<feature type="region of interest" description="Disordered" evidence="1">
    <location>
        <begin position="93"/>
        <end position="126"/>
    </location>
</feature>
<protein>
    <submittedName>
        <fullName evidence="2">Uncharacterized protein</fullName>
    </submittedName>
</protein>
<dbReference type="Proteomes" id="UP000007963">
    <property type="component" value="Unassembled WGS sequence"/>
</dbReference>
<dbReference type="OrthoDB" id="10307762at2759"/>
<reference evidence="3" key="1">
    <citation type="submission" date="2005-09" db="EMBL/GenBank/DDBJ databases">
        <title>Annotation of the Aspergillus terreus NIH2624 genome.</title>
        <authorList>
            <person name="Birren B.W."/>
            <person name="Lander E.S."/>
            <person name="Galagan J.E."/>
            <person name="Nusbaum C."/>
            <person name="Devon K."/>
            <person name="Henn M."/>
            <person name="Ma L.-J."/>
            <person name="Jaffe D.B."/>
            <person name="Butler J."/>
            <person name="Alvarez P."/>
            <person name="Gnerre S."/>
            <person name="Grabherr M."/>
            <person name="Kleber M."/>
            <person name="Mauceli E.W."/>
            <person name="Brockman W."/>
            <person name="Rounsley S."/>
            <person name="Young S.K."/>
            <person name="LaButti K."/>
            <person name="Pushparaj V."/>
            <person name="DeCaprio D."/>
            <person name="Crawford M."/>
            <person name="Koehrsen M."/>
            <person name="Engels R."/>
            <person name="Montgomery P."/>
            <person name="Pearson M."/>
            <person name="Howarth C."/>
            <person name="Larson L."/>
            <person name="Luoma S."/>
            <person name="White J."/>
            <person name="Alvarado L."/>
            <person name="Kodira C.D."/>
            <person name="Zeng Q."/>
            <person name="Oleary S."/>
            <person name="Yandava C."/>
            <person name="Denning D.W."/>
            <person name="Nierman W.C."/>
            <person name="Milne T."/>
            <person name="Madden K."/>
        </authorList>
    </citation>
    <scope>NUCLEOTIDE SEQUENCE [LARGE SCALE GENOMIC DNA]</scope>
    <source>
        <strain evidence="3">NIH 2624 / FGSC A1156</strain>
    </source>
</reference>
<feature type="compositionally biased region" description="Polar residues" evidence="1">
    <location>
        <begin position="245"/>
        <end position="255"/>
    </location>
</feature>
<dbReference type="EMBL" id="CH476602">
    <property type="protein sequence ID" value="EAU33235.1"/>
    <property type="molecule type" value="Genomic_DNA"/>
</dbReference>
<sequence length="255" mass="27567">MSFSSDDLSVALNALRQSEVEQSLEERFSQVYPPFDPKIHHQAVLRDELAKDTPLHATPFLLASKPNGNHALVPTIEVTDEHGQDCDVVMATSPPSPFHENTTAAHEPPTQPDEETSQDDNFPGAAYMHPETRARVASWAQQTGAMTMPTVQVAPASPMVEPRAYAQSVDQLEMATERVVSDSGSDDGKCILPDGTVAAGDDAGASGENGRPALALFKRRREVDEVKENDGGGGNRRRSARIAALQQQGPTIYRV</sequence>
<evidence type="ECO:0000256" key="1">
    <source>
        <dbReference type="SAM" id="MobiDB-lite"/>
    </source>
</evidence>
<feature type="compositionally biased region" description="Basic and acidic residues" evidence="1">
    <location>
        <begin position="221"/>
        <end position="230"/>
    </location>
</feature>
<evidence type="ECO:0000313" key="2">
    <source>
        <dbReference type="EMBL" id="EAU33235.1"/>
    </source>
</evidence>
<dbReference type="AlphaFoldDB" id="Q0CHZ3"/>
<dbReference type="VEuPathDB" id="FungiDB:ATEG_06691"/>
<dbReference type="HOGENOM" id="CLU_1199560_0_0_1"/>
<dbReference type="GeneID" id="4321967"/>
<evidence type="ECO:0000313" key="3">
    <source>
        <dbReference type="Proteomes" id="UP000007963"/>
    </source>
</evidence>
<proteinExistence type="predicted"/>
<accession>Q0CHZ3</accession>
<gene>
    <name evidence="2" type="ORF">ATEG_06691</name>
</gene>
<name>Q0CHZ3_ASPTN</name>
<dbReference type="RefSeq" id="XP_001215869.1">
    <property type="nucleotide sequence ID" value="XM_001215869.1"/>
</dbReference>